<dbReference type="GO" id="GO:0016887">
    <property type="term" value="F:ATP hydrolysis activity"/>
    <property type="evidence" value="ECO:0007669"/>
    <property type="project" value="InterPro"/>
</dbReference>
<protein>
    <recommendedName>
        <fullName evidence="11">ABC transporter domain-containing protein</fullName>
    </recommendedName>
</protein>
<keyword evidence="9" id="KW-0472">Membrane</keyword>
<evidence type="ECO:0000256" key="10">
    <source>
        <dbReference type="SAM" id="MobiDB-lite"/>
    </source>
</evidence>
<dbReference type="GO" id="GO:0010043">
    <property type="term" value="P:response to zinc ion"/>
    <property type="evidence" value="ECO:0007669"/>
    <property type="project" value="TreeGrafter"/>
</dbReference>
<evidence type="ECO:0000256" key="4">
    <source>
        <dbReference type="ARBA" id="ARBA00022833"/>
    </source>
</evidence>
<keyword evidence="4" id="KW-0862">Zinc</keyword>
<evidence type="ECO:0000256" key="5">
    <source>
        <dbReference type="ARBA" id="ARBA00022840"/>
    </source>
</evidence>
<dbReference type="InterPro" id="IPR003439">
    <property type="entry name" value="ABC_transporter-like_ATP-bd"/>
</dbReference>
<dbReference type="GO" id="GO:0006829">
    <property type="term" value="P:zinc ion transport"/>
    <property type="evidence" value="ECO:0007669"/>
    <property type="project" value="UniProtKB-KW"/>
</dbReference>
<dbReference type="Pfam" id="PF00005">
    <property type="entry name" value="ABC_tran"/>
    <property type="match status" value="1"/>
</dbReference>
<dbReference type="PANTHER" id="PTHR42734">
    <property type="entry name" value="METAL TRANSPORT SYSTEM ATP-BINDING PROTEIN TM_0124-RELATED"/>
    <property type="match status" value="1"/>
</dbReference>
<sequence length="254" mass="28188">MLIEGQNISVAKEAGRILDNVSLQIDEKDFLTIIGPNGAGKTMLLKCLLGVLSPDEGTVTHKPGLTIGYMPQSMEIDPVLPLSVKRFLTLNMTVETGFLDEIILETDIGHLLDRQMHALSGGEIQRVMLARALARDPDLLILDEPAQNLDISGQLEFYKLLERIYHDRQKAILMVSHDIHLVMASTQRVICLYHHVCCSGAPQAITQDPEFISIFGDDLSKMMAVYPHEHDHDHSHSLSHSLSGHDHHGGDDHS</sequence>
<keyword evidence="2" id="KW-1003">Cell membrane</keyword>
<keyword evidence="8" id="KW-0406">Ion transport</keyword>
<proteinExistence type="predicted"/>
<dbReference type="SUPFAM" id="SSF52540">
    <property type="entry name" value="P-loop containing nucleoside triphosphate hydrolases"/>
    <property type="match status" value="1"/>
</dbReference>
<evidence type="ECO:0000256" key="1">
    <source>
        <dbReference type="ARBA" id="ARBA00022448"/>
    </source>
</evidence>
<dbReference type="OrthoDB" id="9806726at2"/>
<keyword evidence="5" id="KW-0067">ATP-binding</keyword>
<keyword evidence="6" id="KW-0864">Zinc transport</keyword>
<evidence type="ECO:0000259" key="11">
    <source>
        <dbReference type="PROSITE" id="PS50893"/>
    </source>
</evidence>
<evidence type="ECO:0000313" key="12">
    <source>
        <dbReference type="EMBL" id="EJW21982.1"/>
    </source>
</evidence>
<reference evidence="12 13" key="1">
    <citation type="journal article" date="2012" name="J. Bacteriol.">
        <title>Genome Sequence of Strain IMCC14465, Isolated from the East Sea, Belonging to the PS1 Clade of Alphaproteobacteria.</title>
        <authorList>
            <person name="Yang S.J."/>
            <person name="Kang I."/>
            <person name="Cho J.C."/>
        </authorList>
    </citation>
    <scope>NUCLEOTIDE SEQUENCE [LARGE SCALE GENOMIC DNA]</scope>
    <source>
        <strain evidence="12 13">IMCC14465</strain>
    </source>
</reference>
<comment type="caution">
    <text evidence="12">The sequence shown here is derived from an EMBL/GenBank/DDBJ whole genome shotgun (WGS) entry which is preliminary data.</text>
</comment>
<keyword evidence="1" id="KW-0813">Transport</keyword>
<accession>J9DY76</accession>
<dbReference type="Gene3D" id="3.40.50.300">
    <property type="entry name" value="P-loop containing nucleotide triphosphate hydrolases"/>
    <property type="match status" value="1"/>
</dbReference>
<keyword evidence="7" id="KW-1278">Translocase</keyword>
<evidence type="ECO:0000256" key="8">
    <source>
        <dbReference type="ARBA" id="ARBA00023065"/>
    </source>
</evidence>
<dbReference type="GO" id="GO:0005524">
    <property type="term" value="F:ATP binding"/>
    <property type="evidence" value="ECO:0007669"/>
    <property type="project" value="UniProtKB-KW"/>
</dbReference>
<organism evidence="12 13">
    <name type="scientific">alpha proteobacterium IMCC14465</name>
    <dbReference type="NCBI Taxonomy" id="1220535"/>
    <lineage>
        <taxon>Bacteria</taxon>
        <taxon>Pseudomonadati</taxon>
        <taxon>Pseudomonadota</taxon>
        <taxon>Alphaproteobacteria</taxon>
        <taxon>PS1 clade</taxon>
    </lineage>
</organism>
<dbReference type="PROSITE" id="PS00211">
    <property type="entry name" value="ABC_TRANSPORTER_1"/>
    <property type="match status" value="1"/>
</dbReference>
<dbReference type="SMART" id="SM00382">
    <property type="entry name" value="AAA"/>
    <property type="match status" value="1"/>
</dbReference>
<dbReference type="InterPro" id="IPR027417">
    <property type="entry name" value="P-loop_NTPase"/>
</dbReference>
<dbReference type="Proteomes" id="UP000004836">
    <property type="component" value="Unassembled WGS sequence"/>
</dbReference>
<dbReference type="EMBL" id="ALYF01000002">
    <property type="protein sequence ID" value="EJW21982.1"/>
    <property type="molecule type" value="Genomic_DNA"/>
</dbReference>
<evidence type="ECO:0000256" key="3">
    <source>
        <dbReference type="ARBA" id="ARBA00022741"/>
    </source>
</evidence>
<evidence type="ECO:0000256" key="6">
    <source>
        <dbReference type="ARBA" id="ARBA00022906"/>
    </source>
</evidence>
<dbReference type="PANTHER" id="PTHR42734:SF9">
    <property type="entry name" value="ZINC IMPORT ATP-BINDING PROTEIN ZNUC"/>
    <property type="match status" value="1"/>
</dbReference>
<dbReference type="eggNOG" id="COG1121">
    <property type="taxonomic scope" value="Bacteria"/>
</dbReference>
<feature type="domain" description="ABC transporter" evidence="11">
    <location>
        <begin position="3"/>
        <end position="219"/>
    </location>
</feature>
<evidence type="ECO:0000313" key="13">
    <source>
        <dbReference type="Proteomes" id="UP000004836"/>
    </source>
</evidence>
<feature type="compositionally biased region" description="Basic and acidic residues" evidence="10">
    <location>
        <begin position="243"/>
        <end position="254"/>
    </location>
</feature>
<dbReference type="InterPro" id="IPR003593">
    <property type="entry name" value="AAA+_ATPase"/>
</dbReference>
<keyword evidence="3" id="KW-0547">Nucleotide-binding</keyword>
<evidence type="ECO:0000256" key="7">
    <source>
        <dbReference type="ARBA" id="ARBA00022967"/>
    </source>
</evidence>
<dbReference type="STRING" id="1220535.IMCC14465_03760"/>
<name>J9DY76_9PROT</name>
<feature type="region of interest" description="Disordered" evidence="10">
    <location>
        <begin position="230"/>
        <end position="254"/>
    </location>
</feature>
<dbReference type="InterPro" id="IPR050153">
    <property type="entry name" value="Metal_Ion_Import_ABC"/>
</dbReference>
<evidence type="ECO:0000256" key="9">
    <source>
        <dbReference type="ARBA" id="ARBA00023136"/>
    </source>
</evidence>
<gene>
    <name evidence="12" type="ORF">IMCC14465_03760</name>
</gene>
<keyword evidence="13" id="KW-1185">Reference proteome</keyword>
<dbReference type="PROSITE" id="PS50893">
    <property type="entry name" value="ABC_TRANSPORTER_2"/>
    <property type="match status" value="1"/>
</dbReference>
<evidence type="ECO:0000256" key="2">
    <source>
        <dbReference type="ARBA" id="ARBA00022475"/>
    </source>
</evidence>
<dbReference type="AlphaFoldDB" id="J9DY76"/>
<dbReference type="InterPro" id="IPR017871">
    <property type="entry name" value="ABC_transporter-like_CS"/>
</dbReference>